<dbReference type="GeneID" id="34223390"/>
<dbReference type="RefSeq" id="WP_041592331.1">
    <property type="nucleotide sequence ID" value="NZ_CP008877.1"/>
</dbReference>
<dbReference type="AlphaFoldDB" id="A0A075LPZ9"/>
<name>A0A075LPZ9_9BACI</name>
<dbReference type="Proteomes" id="UP000027980">
    <property type="component" value="Plasmid pT1"/>
</dbReference>
<keyword evidence="2" id="KW-0614">Plasmid</keyword>
<protein>
    <submittedName>
        <fullName evidence="2">Uncharacterized protein</fullName>
    </submittedName>
</protein>
<sequence>MSATTQSKILSIDEQIQKLKEKRNREVAKLERSTGKKFLESFNLESKTTEEIHAFIDELMKKYNHESSSNKTSDLANGQSNQQA</sequence>
<evidence type="ECO:0000313" key="2">
    <source>
        <dbReference type="EMBL" id="AIF68414.1"/>
    </source>
</evidence>
<dbReference type="KEGG" id="tap:GZ22_18480"/>
<dbReference type="HOGENOM" id="CLU_2526385_0_0_9"/>
<gene>
    <name evidence="2" type="ORF">GZ22_18480</name>
</gene>
<evidence type="ECO:0000313" key="3">
    <source>
        <dbReference type="Proteomes" id="UP000027980"/>
    </source>
</evidence>
<evidence type="ECO:0000256" key="1">
    <source>
        <dbReference type="SAM" id="MobiDB-lite"/>
    </source>
</evidence>
<proteinExistence type="predicted"/>
<feature type="region of interest" description="Disordered" evidence="1">
    <location>
        <begin position="64"/>
        <end position="84"/>
    </location>
</feature>
<geneLocation type="plasmid" evidence="2 3">
    <name>pT1</name>
</geneLocation>
<reference evidence="2 3" key="1">
    <citation type="submission" date="2014-07" db="EMBL/GenBank/DDBJ databases">
        <title>Complete genome sequence of a moderately halophilic bacterium Terribacillus aidingensis MP602, isolated from Cryptomeria fortunei in Tianmu mountain in China.</title>
        <authorList>
            <person name="Wang Y."/>
            <person name="Lu P."/>
            <person name="Zhang L."/>
        </authorList>
    </citation>
    <scope>NUCLEOTIDE SEQUENCE [LARGE SCALE GENOMIC DNA]</scope>
    <source>
        <strain evidence="2 3">MP602</strain>
        <plasmid evidence="2 3">pT1</plasmid>
    </source>
</reference>
<dbReference type="OrthoDB" id="9930554at2"/>
<dbReference type="EMBL" id="CP008877">
    <property type="protein sequence ID" value="AIF68414.1"/>
    <property type="molecule type" value="Genomic_DNA"/>
</dbReference>
<feature type="compositionally biased region" description="Polar residues" evidence="1">
    <location>
        <begin position="66"/>
        <end position="84"/>
    </location>
</feature>
<organism evidence="2 3">
    <name type="scientific">Terribacillus saccharophilus</name>
    <dbReference type="NCBI Taxonomy" id="361277"/>
    <lineage>
        <taxon>Bacteria</taxon>
        <taxon>Bacillati</taxon>
        <taxon>Bacillota</taxon>
        <taxon>Bacilli</taxon>
        <taxon>Bacillales</taxon>
        <taxon>Bacillaceae</taxon>
        <taxon>Terribacillus</taxon>
    </lineage>
</organism>
<accession>A0A075LPZ9</accession>